<dbReference type="InterPro" id="IPR025857">
    <property type="entry name" value="MacB_PCD"/>
</dbReference>
<sequence>MLKNSIRIAWRQLWRYKRYAAINIFGFSIGIAVIIILYQFIAYHLSFDQYHPHSQRLYRVVTNLHLPDGNVEFDPGAPIVLGEHLQAALPQVENYALLLGKRSFTVGIHAEGTLPSKLFLEDKNIAFVNQEWFHLFSYTWLAGNMAALSKPNTAVITQNLAEKYFERTDPVGKLIKLDNEHIVTIIGVVENPPAKTDIKAEMFISFASFKNIYPDIYNPMTSQWDWVSSSTYLFVLLKQEASLSQASENLSHLASKHLKEFADNYRFRFQPLSEVHFDTRYGGVIQRFMLTALGFVGLLLMVIVSVNYINLATAQSALRSKEIGMRKVMGSSKLAIFLQHMTETAIITLFGFLVALQFTYLLVPYVNSWLNIRMKVNILADKDLIFFLLVFIIVIICCAGFYPAIVLSSLQPVRALKNQLAKAQTASTVRKFLIATQNTFAQILIICTLIISMQYNFLRTTNLGFDKDQIIMVPVPDQDKASTEYLRNQLLTSPHILTLSFCSRPPSSEGGGGSIRYNNGDWEDFAVRSRPADIHYLNTFGLELIAGKNVSRSDTVREFVVNQQLLSKLGIQDPEDILGKTLVAGELSPNPGRVVGVVKDFHSSNLYAPKEPLLITTHRALYSKVAIKVKPGHISEAIKHIQTEWKNIYPTNVFDYTFLSDELTSAYQTEQIISKLIYLSVIVAILLSSVGWYGLISLVAVQRGKEISVRKILGASSGQIMIMLSLDFIKMVGIATLIASPIAWYLINRYLEQFAYRVEIYWWLFVLNALLATIIVLLTIGSKALEVSKSNPIKILKAH</sequence>
<evidence type="ECO:0000259" key="8">
    <source>
        <dbReference type="Pfam" id="PF12704"/>
    </source>
</evidence>
<feature type="transmembrane region" description="Helical" evidence="6">
    <location>
        <begin position="722"/>
        <end position="748"/>
    </location>
</feature>
<name>A0ABT8RGV2_9BACT</name>
<evidence type="ECO:0000256" key="5">
    <source>
        <dbReference type="ARBA" id="ARBA00023136"/>
    </source>
</evidence>
<feature type="domain" description="MacB-like periplasmic core" evidence="8">
    <location>
        <begin position="21"/>
        <end position="251"/>
    </location>
</feature>
<comment type="caution">
    <text evidence="9">The sequence shown here is derived from an EMBL/GenBank/DDBJ whole genome shotgun (WGS) entry which is preliminary data.</text>
</comment>
<evidence type="ECO:0000256" key="4">
    <source>
        <dbReference type="ARBA" id="ARBA00022989"/>
    </source>
</evidence>
<feature type="domain" description="ABC3 transporter permease C-terminal" evidence="7">
    <location>
        <begin position="295"/>
        <end position="412"/>
    </location>
</feature>
<organism evidence="9 10">
    <name type="scientific">Rhodocytophaga aerolata</name>
    <dbReference type="NCBI Taxonomy" id="455078"/>
    <lineage>
        <taxon>Bacteria</taxon>
        <taxon>Pseudomonadati</taxon>
        <taxon>Bacteroidota</taxon>
        <taxon>Cytophagia</taxon>
        <taxon>Cytophagales</taxon>
        <taxon>Rhodocytophagaceae</taxon>
        <taxon>Rhodocytophaga</taxon>
    </lineage>
</organism>
<protein>
    <submittedName>
        <fullName evidence="9">ABC transporter permease</fullName>
    </submittedName>
</protein>
<feature type="transmembrane region" description="Helical" evidence="6">
    <location>
        <begin position="288"/>
        <end position="313"/>
    </location>
</feature>
<feature type="transmembrane region" description="Helical" evidence="6">
    <location>
        <begin position="760"/>
        <end position="780"/>
    </location>
</feature>
<keyword evidence="4 6" id="KW-1133">Transmembrane helix</keyword>
<dbReference type="InterPro" id="IPR050250">
    <property type="entry name" value="Macrolide_Exporter_MacB"/>
</dbReference>
<feature type="transmembrane region" description="Helical" evidence="6">
    <location>
        <begin position="440"/>
        <end position="458"/>
    </location>
</feature>
<evidence type="ECO:0000313" key="10">
    <source>
        <dbReference type="Proteomes" id="UP001168528"/>
    </source>
</evidence>
<evidence type="ECO:0000259" key="7">
    <source>
        <dbReference type="Pfam" id="PF02687"/>
    </source>
</evidence>
<dbReference type="PANTHER" id="PTHR30572:SF18">
    <property type="entry name" value="ABC-TYPE MACROLIDE FAMILY EXPORT SYSTEM PERMEASE COMPONENT 2"/>
    <property type="match status" value="1"/>
</dbReference>
<keyword evidence="10" id="KW-1185">Reference proteome</keyword>
<comment type="subcellular location">
    <subcellularLocation>
        <location evidence="1">Cell membrane</location>
        <topology evidence="1">Multi-pass membrane protein</topology>
    </subcellularLocation>
</comment>
<keyword evidence="2" id="KW-1003">Cell membrane</keyword>
<dbReference type="InterPro" id="IPR003838">
    <property type="entry name" value="ABC3_permease_C"/>
</dbReference>
<proteinExistence type="predicted"/>
<evidence type="ECO:0000256" key="2">
    <source>
        <dbReference type="ARBA" id="ARBA00022475"/>
    </source>
</evidence>
<reference evidence="9" key="1">
    <citation type="submission" date="2023-07" db="EMBL/GenBank/DDBJ databases">
        <title>The genome sequence of Rhodocytophaga aerolata KACC 12507.</title>
        <authorList>
            <person name="Zhang X."/>
        </authorList>
    </citation>
    <scope>NUCLEOTIDE SEQUENCE</scope>
    <source>
        <strain evidence="9">KACC 12507</strain>
    </source>
</reference>
<dbReference type="Pfam" id="PF12704">
    <property type="entry name" value="MacB_PCD"/>
    <property type="match status" value="1"/>
</dbReference>
<dbReference type="PANTHER" id="PTHR30572">
    <property type="entry name" value="MEMBRANE COMPONENT OF TRANSPORTER-RELATED"/>
    <property type="match status" value="1"/>
</dbReference>
<feature type="transmembrane region" description="Helical" evidence="6">
    <location>
        <begin position="334"/>
        <end position="364"/>
    </location>
</feature>
<feature type="transmembrane region" description="Helical" evidence="6">
    <location>
        <begin position="676"/>
        <end position="701"/>
    </location>
</feature>
<evidence type="ECO:0000313" key="9">
    <source>
        <dbReference type="EMBL" id="MDO1451340.1"/>
    </source>
</evidence>
<feature type="transmembrane region" description="Helical" evidence="6">
    <location>
        <begin position="20"/>
        <end position="41"/>
    </location>
</feature>
<dbReference type="RefSeq" id="WP_302042139.1">
    <property type="nucleotide sequence ID" value="NZ_JAUKPO010000053.1"/>
</dbReference>
<accession>A0ABT8RGV2</accession>
<dbReference type="Proteomes" id="UP001168528">
    <property type="component" value="Unassembled WGS sequence"/>
</dbReference>
<dbReference type="Pfam" id="PF02687">
    <property type="entry name" value="FtsX"/>
    <property type="match status" value="2"/>
</dbReference>
<keyword evidence="3 6" id="KW-0812">Transmembrane</keyword>
<feature type="transmembrane region" description="Helical" evidence="6">
    <location>
        <begin position="384"/>
        <end position="407"/>
    </location>
</feature>
<keyword evidence="5 6" id="KW-0472">Membrane</keyword>
<evidence type="ECO:0000256" key="1">
    <source>
        <dbReference type="ARBA" id="ARBA00004651"/>
    </source>
</evidence>
<evidence type="ECO:0000256" key="3">
    <source>
        <dbReference type="ARBA" id="ARBA00022692"/>
    </source>
</evidence>
<dbReference type="EMBL" id="JAUKPO010000053">
    <property type="protein sequence ID" value="MDO1451340.1"/>
    <property type="molecule type" value="Genomic_DNA"/>
</dbReference>
<evidence type="ECO:0000256" key="6">
    <source>
        <dbReference type="SAM" id="Phobius"/>
    </source>
</evidence>
<gene>
    <name evidence="9" type="ORF">Q0590_34010</name>
</gene>
<feature type="domain" description="ABC3 transporter permease C-terminal" evidence="7">
    <location>
        <begin position="680"/>
        <end position="792"/>
    </location>
</feature>